<keyword evidence="2" id="KW-1185">Reference proteome</keyword>
<dbReference type="AlphaFoldDB" id="A0AAD4XW04"/>
<accession>A0AAD4XW04</accession>
<feature type="non-terminal residue" evidence="1">
    <location>
        <position position="1"/>
    </location>
</feature>
<dbReference type="Proteomes" id="UP001202328">
    <property type="component" value="Unassembled WGS sequence"/>
</dbReference>
<evidence type="ECO:0000313" key="2">
    <source>
        <dbReference type="Proteomes" id="UP001202328"/>
    </source>
</evidence>
<organism evidence="1 2">
    <name type="scientific">Papaver atlanticum</name>
    <dbReference type="NCBI Taxonomy" id="357466"/>
    <lineage>
        <taxon>Eukaryota</taxon>
        <taxon>Viridiplantae</taxon>
        <taxon>Streptophyta</taxon>
        <taxon>Embryophyta</taxon>
        <taxon>Tracheophyta</taxon>
        <taxon>Spermatophyta</taxon>
        <taxon>Magnoliopsida</taxon>
        <taxon>Ranunculales</taxon>
        <taxon>Papaveraceae</taxon>
        <taxon>Papaveroideae</taxon>
        <taxon>Papaver</taxon>
    </lineage>
</organism>
<dbReference type="EMBL" id="JAJJMB010002020">
    <property type="protein sequence ID" value="KAI3954114.1"/>
    <property type="molecule type" value="Genomic_DNA"/>
</dbReference>
<gene>
    <name evidence="1" type="ORF">MKW98_017938</name>
</gene>
<protein>
    <submittedName>
        <fullName evidence="1">Uncharacterized protein</fullName>
    </submittedName>
</protein>
<reference evidence="1" key="1">
    <citation type="submission" date="2022-04" db="EMBL/GenBank/DDBJ databases">
        <title>A functionally conserved STORR gene fusion in Papaver species that diverged 16.8 million years ago.</title>
        <authorList>
            <person name="Catania T."/>
        </authorList>
    </citation>
    <scope>NUCLEOTIDE SEQUENCE</scope>
    <source>
        <strain evidence="1">S-188037</strain>
    </source>
</reference>
<name>A0AAD4XW04_9MAGN</name>
<proteinExistence type="predicted"/>
<sequence>LVYPPTVLEKKPGRPKTKWIPNTCSASFKRPITCGNCHTQARHNKTTCPYPPAKNQR</sequence>
<evidence type="ECO:0000313" key="1">
    <source>
        <dbReference type="EMBL" id="KAI3954114.1"/>
    </source>
</evidence>
<comment type="caution">
    <text evidence="1">The sequence shown here is derived from an EMBL/GenBank/DDBJ whole genome shotgun (WGS) entry which is preliminary data.</text>
</comment>